<dbReference type="Gene3D" id="2.20.200.10">
    <property type="entry name" value="Outer membrane efflux proteins (OEP)"/>
    <property type="match status" value="1"/>
</dbReference>
<dbReference type="InterPro" id="IPR003423">
    <property type="entry name" value="OMP_efflux"/>
</dbReference>
<evidence type="ECO:0000313" key="3">
    <source>
        <dbReference type="EMBL" id="ANZ43817.1"/>
    </source>
</evidence>
<keyword evidence="2" id="KW-0812">Transmembrane</keyword>
<keyword evidence="2" id="KW-0732">Signal</keyword>
<sequence>MIKKLTLCTISALIMLTAGTAFAAKAETQPASADLSAVAASRDIQVKNGEWTMLAQLYPVPAVSDDISQALTPEHLASWWNIFNDPMMTELILKSLESNRDLAAARARVTEARASLGISQANLLPWLDSTNFWNNSRTPLPAGTGSGTNLYKLGIDASWEIDVFGGQRASVRAQRATLEAQYAALYSTWTSLASEVAMNYISLRTLQERLAIAQYNLGLQQDTVDIQQSKVDSGLSDSLALKQAQYTMEQTRASIPSIESSIEQTMNALAILVGEVPGTLEEKLAAKQPIPKLSGTEFIGIPANAVRQRPDIRQAERQLVAQLARKKSAQADLWPKFYLTGSIGTEAGNWGSLFSGPAKLYSFLPQISWPIFHAGAIRNNIKVQGAKAEQLLAAYEQTVLSAVGEVRDSLSANVKEYERNESLKRGVEAAQTALDIANDKYANGLVDFTNVINAQRSLTGLSEEYVISQGQISTNAVALFKALGGGWQPMEEAEKALAEAAKQAKK</sequence>
<evidence type="ECO:0000313" key="4">
    <source>
        <dbReference type="Proteomes" id="UP000093044"/>
    </source>
</evidence>
<dbReference type="NCBIfam" id="TIGR01845">
    <property type="entry name" value="outer_NodT"/>
    <property type="match status" value="1"/>
</dbReference>
<dbReference type="RefSeq" id="WP_066741982.1">
    <property type="nucleotide sequence ID" value="NZ_CP016757.1"/>
</dbReference>
<proteinExistence type="inferred from homology"/>
<feature type="signal peptide" evidence="2">
    <location>
        <begin position="1"/>
        <end position="23"/>
    </location>
</feature>
<dbReference type="Gene3D" id="1.20.1600.10">
    <property type="entry name" value="Outer membrane efflux proteins (OEP)"/>
    <property type="match status" value="1"/>
</dbReference>
<evidence type="ECO:0000256" key="2">
    <source>
        <dbReference type="RuleBase" id="RU362097"/>
    </source>
</evidence>
<dbReference type="InterPro" id="IPR010131">
    <property type="entry name" value="MdtP/NodT-like"/>
</dbReference>
<accession>A0A1B2I1J9</accession>
<keyword evidence="2" id="KW-0564">Palmitate</keyword>
<dbReference type="AlphaFoldDB" id="A0A1B2I1J9"/>
<dbReference type="Proteomes" id="UP000093044">
    <property type="component" value="Chromosome"/>
</dbReference>
<keyword evidence="2" id="KW-0472">Membrane</keyword>
<dbReference type="KEGG" id="cpor:BED41_01085"/>
<keyword evidence="2" id="KW-1134">Transmembrane beta strand</keyword>
<protein>
    <submittedName>
        <fullName evidence="3">RND transporter</fullName>
    </submittedName>
</protein>
<keyword evidence="4" id="KW-1185">Reference proteome</keyword>
<dbReference type="SUPFAM" id="SSF56954">
    <property type="entry name" value="Outer membrane efflux proteins (OEP)"/>
    <property type="match status" value="1"/>
</dbReference>
<dbReference type="OrthoDB" id="9770517at2"/>
<organism evidence="3 4">
    <name type="scientific">Cloacibacillus porcorum</name>
    <dbReference type="NCBI Taxonomy" id="1197717"/>
    <lineage>
        <taxon>Bacteria</taxon>
        <taxon>Thermotogati</taxon>
        <taxon>Synergistota</taxon>
        <taxon>Synergistia</taxon>
        <taxon>Synergistales</taxon>
        <taxon>Synergistaceae</taxon>
        <taxon>Cloacibacillus</taxon>
    </lineage>
</organism>
<name>A0A1B2I1J9_9BACT</name>
<dbReference type="PANTHER" id="PTHR30203:SF31">
    <property type="entry name" value="RND EFFLUX SYSTEM, OUTER MEMBRANE LIPOPROTEIN, NODT"/>
    <property type="match status" value="1"/>
</dbReference>
<dbReference type="Pfam" id="PF02321">
    <property type="entry name" value="OEP"/>
    <property type="match status" value="2"/>
</dbReference>
<reference evidence="3" key="1">
    <citation type="submission" date="2016-08" db="EMBL/GenBank/DDBJ databases">
        <title>Complete genome of Cloacibacillus porcorum.</title>
        <authorList>
            <person name="Looft T."/>
            <person name="Bayles D.O."/>
            <person name="Alt D.P."/>
        </authorList>
    </citation>
    <scope>NUCLEOTIDE SEQUENCE [LARGE SCALE GENOMIC DNA]</scope>
    <source>
        <strain evidence="3">CL-84</strain>
    </source>
</reference>
<gene>
    <name evidence="3" type="ORF">BED41_01085</name>
</gene>
<feature type="chain" id="PRO_5008446300" evidence="2">
    <location>
        <begin position="24"/>
        <end position="506"/>
    </location>
</feature>
<dbReference type="GeneID" id="83056445"/>
<dbReference type="STRING" id="1197717.BED41_01085"/>
<evidence type="ECO:0000256" key="1">
    <source>
        <dbReference type="ARBA" id="ARBA00007613"/>
    </source>
</evidence>
<dbReference type="GO" id="GO:0005886">
    <property type="term" value="C:plasma membrane"/>
    <property type="evidence" value="ECO:0007669"/>
    <property type="project" value="UniProtKB-SubCell"/>
</dbReference>
<comment type="subcellular location">
    <subcellularLocation>
        <location evidence="2">Cell membrane</location>
        <topology evidence="2">Lipid-anchor</topology>
    </subcellularLocation>
</comment>
<comment type="similarity">
    <text evidence="1 2">Belongs to the outer membrane factor (OMF) (TC 1.B.17) family.</text>
</comment>
<dbReference type="GO" id="GO:0015562">
    <property type="term" value="F:efflux transmembrane transporter activity"/>
    <property type="evidence" value="ECO:0007669"/>
    <property type="project" value="InterPro"/>
</dbReference>
<dbReference type="EMBL" id="CP016757">
    <property type="protein sequence ID" value="ANZ43817.1"/>
    <property type="molecule type" value="Genomic_DNA"/>
</dbReference>
<keyword evidence="2" id="KW-0449">Lipoprotein</keyword>
<dbReference type="PANTHER" id="PTHR30203">
    <property type="entry name" value="OUTER MEMBRANE CATION EFFLUX PROTEIN"/>
    <property type="match status" value="1"/>
</dbReference>